<accession>A0ABU1DD51</accession>
<feature type="chain" id="PRO_5045724359" description="Pentapeptide MXKDX repeat protein" evidence="2">
    <location>
        <begin position="24"/>
        <end position="88"/>
    </location>
</feature>
<keyword evidence="4" id="KW-1185">Reference proteome</keyword>
<feature type="region of interest" description="Disordered" evidence="1">
    <location>
        <begin position="24"/>
        <end position="88"/>
    </location>
</feature>
<dbReference type="EMBL" id="JADBEO010000008">
    <property type="protein sequence ID" value="MDR4306038.1"/>
    <property type="molecule type" value="Genomic_DNA"/>
</dbReference>
<name>A0ABU1DD51_9HYPH</name>
<feature type="compositionally biased region" description="Basic and acidic residues" evidence="1">
    <location>
        <begin position="64"/>
        <end position="88"/>
    </location>
</feature>
<dbReference type="Proteomes" id="UP001181622">
    <property type="component" value="Unassembled WGS sequence"/>
</dbReference>
<comment type="caution">
    <text evidence="3">The sequence shown here is derived from an EMBL/GenBank/DDBJ whole genome shotgun (WGS) entry which is preliminary data.</text>
</comment>
<dbReference type="RefSeq" id="WP_309389552.1">
    <property type="nucleotide sequence ID" value="NZ_JADBEO010000008.1"/>
</dbReference>
<evidence type="ECO:0000313" key="4">
    <source>
        <dbReference type="Proteomes" id="UP001181622"/>
    </source>
</evidence>
<organism evidence="3 4">
    <name type="scientific">Chelatococcus sambhunathii</name>
    <dbReference type="NCBI Taxonomy" id="363953"/>
    <lineage>
        <taxon>Bacteria</taxon>
        <taxon>Pseudomonadati</taxon>
        <taxon>Pseudomonadota</taxon>
        <taxon>Alphaproteobacteria</taxon>
        <taxon>Hyphomicrobiales</taxon>
        <taxon>Chelatococcaceae</taxon>
        <taxon>Chelatococcus</taxon>
    </lineage>
</organism>
<keyword evidence="2" id="KW-0732">Signal</keyword>
<evidence type="ECO:0000256" key="2">
    <source>
        <dbReference type="SAM" id="SignalP"/>
    </source>
</evidence>
<feature type="signal peptide" evidence="2">
    <location>
        <begin position="1"/>
        <end position="23"/>
    </location>
</feature>
<evidence type="ECO:0000256" key="1">
    <source>
        <dbReference type="SAM" id="MobiDB-lite"/>
    </source>
</evidence>
<proteinExistence type="predicted"/>
<evidence type="ECO:0000313" key="3">
    <source>
        <dbReference type="EMBL" id="MDR4306038.1"/>
    </source>
</evidence>
<gene>
    <name evidence="3" type="ORF">IHQ68_05310</name>
</gene>
<sequence>MTKTQSRLTVPMMALAFTLSASAGALAGGGNMNPAGSDPQPDPHQAGQSSAGTGEPSRASGADTKVDRMDEKKLENSDPKKSETKKSQ</sequence>
<protein>
    <recommendedName>
        <fullName evidence="5">Pentapeptide MXKDX repeat protein</fullName>
    </recommendedName>
</protein>
<evidence type="ECO:0008006" key="5">
    <source>
        <dbReference type="Google" id="ProtNLM"/>
    </source>
</evidence>
<reference evidence="3" key="1">
    <citation type="submission" date="2020-10" db="EMBL/GenBank/DDBJ databases">
        <authorList>
            <person name="Abbas A."/>
            <person name="Razzaq R."/>
            <person name="Waqas M."/>
            <person name="Abbas N."/>
            <person name="Nielsen T.K."/>
            <person name="Hansen L.H."/>
            <person name="Hussain S."/>
            <person name="Shahid M."/>
        </authorList>
    </citation>
    <scope>NUCLEOTIDE SEQUENCE</scope>
    <source>
        <strain evidence="3">S14</strain>
    </source>
</reference>